<accession>A0A6J5R682</accession>
<gene>
    <name evidence="2" type="ORF">UFOVP1246_2</name>
</gene>
<organism evidence="2">
    <name type="scientific">uncultured Caudovirales phage</name>
    <dbReference type="NCBI Taxonomy" id="2100421"/>
    <lineage>
        <taxon>Viruses</taxon>
        <taxon>Duplodnaviria</taxon>
        <taxon>Heunggongvirae</taxon>
        <taxon>Uroviricota</taxon>
        <taxon>Caudoviricetes</taxon>
        <taxon>Peduoviridae</taxon>
        <taxon>Maltschvirus</taxon>
        <taxon>Maltschvirus maltsch</taxon>
    </lineage>
</organism>
<feature type="region of interest" description="Disordered" evidence="1">
    <location>
        <begin position="27"/>
        <end position="77"/>
    </location>
</feature>
<proteinExistence type="predicted"/>
<sequence>MKIVIKTIVTTTDDVLLHESTHLVRTDIPMSSPAKELGEVGPAKRKPGRPRTLPLPDPSLPKRKPGRPRKETTLETA</sequence>
<protein>
    <submittedName>
        <fullName evidence="2">Uncharacterized protein</fullName>
    </submittedName>
</protein>
<evidence type="ECO:0000256" key="1">
    <source>
        <dbReference type="SAM" id="MobiDB-lite"/>
    </source>
</evidence>
<reference evidence="2" key="1">
    <citation type="submission" date="2020-05" db="EMBL/GenBank/DDBJ databases">
        <authorList>
            <person name="Chiriac C."/>
            <person name="Salcher M."/>
            <person name="Ghai R."/>
            <person name="Kavagutti S V."/>
        </authorList>
    </citation>
    <scope>NUCLEOTIDE SEQUENCE</scope>
</reference>
<name>A0A6J5R682_9CAUD</name>
<evidence type="ECO:0000313" key="2">
    <source>
        <dbReference type="EMBL" id="CAB4192960.1"/>
    </source>
</evidence>
<dbReference type="EMBL" id="LR797193">
    <property type="protein sequence ID" value="CAB4192960.1"/>
    <property type="molecule type" value="Genomic_DNA"/>
</dbReference>
<feature type="compositionally biased region" description="Basic and acidic residues" evidence="1">
    <location>
        <begin position="68"/>
        <end position="77"/>
    </location>
</feature>